<gene>
    <name evidence="1" type="ORF">TT172_LOCUS5887</name>
</gene>
<proteinExistence type="predicted"/>
<dbReference type="InterPro" id="IPR011009">
    <property type="entry name" value="Kinase-like_dom_sf"/>
</dbReference>
<dbReference type="AlphaFoldDB" id="A0A446BLX2"/>
<sequence>MEPNRIWHDPVVEIFSNLITPTVCYSAEAYDLANRRWYRLDVTEAEVPDDDWLAETVASHVRAYYDAHQQVPPWNTINMTARDSAASYEIRADDLVSRPITKFLSYGTEPTDKLPTTSVDELKQLTYISRSADRCVWRGRDCVFKRIEFDVDIMPIAQEIRAREALIEAIGPVGSDADLNVEMTNRFSVVPILAVVIGNRQPWKPGTVAGFLMPFCGSDLEILTRNPADELPITEAQLRGLVRGVRELGRCGVKHGDIRFWNTVLQPGEGSQEARLLLIDLGSVAPDYDGDAKALGTLLLWCVARACSLKADGAAKARVVAAAAALRADEDFDTALACLSGESRSANTNTKA</sequence>
<protein>
    <submittedName>
        <fullName evidence="1">4307be2c-d19c-4148-a90c-d2ac654b26b5</fullName>
    </submittedName>
</protein>
<evidence type="ECO:0000313" key="2">
    <source>
        <dbReference type="Proteomes" id="UP000289323"/>
    </source>
</evidence>
<name>A0A446BLX2_9PEZI</name>
<organism evidence="1 2">
    <name type="scientific">Thermothielavioides terrestris</name>
    <dbReference type="NCBI Taxonomy" id="2587410"/>
    <lineage>
        <taxon>Eukaryota</taxon>
        <taxon>Fungi</taxon>
        <taxon>Dikarya</taxon>
        <taxon>Ascomycota</taxon>
        <taxon>Pezizomycotina</taxon>
        <taxon>Sordariomycetes</taxon>
        <taxon>Sordariomycetidae</taxon>
        <taxon>Sordariales</taxon>
        <taxon>Chaetomiaceae</taxon>
        <taxon>Thermothielavioides</taxon>
    </lineage>
</organism>
<dbReference type="Proteomes" id="UP000289323">
    <property type="component" value="Unassembled WGS sequence"/>
</dbReference>
<accession>A0A446BLX2</accession>
<dbReference type="EMBL" id="OUUZ01000010">
    <property type="protein sequence ID" value="SPQ23468.1"/>
    <property type="molecule type" value="Genomic_DNA"/>
</dbReference>
<reference evidence="1 2" key="1">
    <citation type="submission" date="2018-04" db="EMBL/GenBank/DDBJ databases">
        <authorList>
            <person name="Huttner S."/>
            <person name="Dainat J."/>
        </authorList>
    </citation>
    <scope>NUCLEOTIDE SEQUENCE [LARGE SCALE GENOMIC DNA]</scope>
</reference>
<evidence type="ECO:0000313" key="1">
    <source>
        <dbReference type="EMBL" id="SPQ23468.1"/>
    </source>
</evidence>
<dbReference type="SUPFAM" id="SSF56112">
    <property type="entry name" value="Protein kinase-like (PK-like)"/>
    <property type="match status" value="1"/>
</dbReference>